<name>A0AA37T2P5_9ALTE</name>
<reference evidence="2" key="2">
    <citation type="submission" date="2023-01" db="EMBL/GenBank/DDBJ databases">
        <title>Draft genome sequence of Agaribacter marinus strain NBRC 110023.</title>
        <authorList>
            <person name="Sun Q."/>
            <person name="Mori K."/>
        </authorList>
    </citation>
    <scope>NUCLEOTIDE SEQUENCE</scope>
    <source>
        <strain evidence="2">NBRC 110023</strain>
    </source>
</reference>
<comment type="caution">
    <text evidence="2">The sequence shown here is derived from an EMBL/GenBank/DDBJ whole genome shotgun (WGS) entry which is preliminary data.</text>
</comment>
<accession>A0AA37T2P5</accession>
<feature type="chain" id="PRO_5041444807" description="Beta-barrel porin 2" evidence="1">
    <location>
        <begin position="23"/>
        <end position="404"/>
    </location>
</feature>
<proteinExistence type="predicted"/>
<keyword evidence="3" id="KW-1185">Reference proteome</keyword>
<evidence type="ECO:0008006" key="4">
    <source>
        <dbReference type="Google" id="ProtNLM"/>
    </source>
</evidence>
<dbReference type="EMBL" id="BSOT01000019">
    <property type="protein sequence ID" value="GLR72869.1"/>
    <property type="molecule type" value="Genomic_DNA"/>
</dbReference>
<feature type="signal peptide" evidence="1">
    <location>
        <begin position="1"/>
        <end position="22"/>
    </location>
</feature>
<evidence type="ECO:0000256" key="1">
    <source>
        <dbReference type="SAM" id="SignalP"/>
    </source>
</evidence>
<dbReference type="Proteomes" id="UP001156601">
    <property type="component" value="Unassembled WGS sequence"/>
</dbReference>
<evidence type="ECO:0000313" key="3">
    <source>
        <dbReference type="Proteomes" id="UP001156601"/>
    </source>
</evidence>
<sequence length="404" mass="45848">MLKRLSLAVIISGLWGVNNANAQVGQDASSVNMGPFDLVPKVTTGLEYNDNLIRSASGSVDSWSFFVAPELGMYTSLGASDFSVRYRLSDKNHFSSSEDDYTDHLLVANVDIDLNARNRIRSGVRFEDGHDARGTGFSIGSGDTLVEPDQYKRSSVDFLYSYGASGADGRLNVDFKVDNLDYDIATFQYLARDRKRTTLGGTFFYRVGPATDLTFDARRSYIDYKVALNPANPFDSKQDEFLVGLSWEATSQTSGFAKIGYQTKSFDSNERDDFNGVDWEIGMIWEPVSYSEFTFKTESQTNETNGEGDFIQADLYEFAWEHEWLARLSSNVRLNFRNDTYEGVALLGQELRSDDNFEGAVSVNYDFRRWVKFQVTYQYTERDSNRSFVNFDQNLFMFNAYLSL</sequence>
<dbReference type="Pfam" id="PF10082">
    <property type="entry name" value="BBP2_2"/>
    <property type="match status" value="1"/>
</dbReference>
<gene>
    <name evidence="2" type="ORF">GCM10007852_37770</name>
</gene>
<evidence type="ECO:0000313" key="2">
    <source>
        <dbReference type="EMBL" id="GLR72869.1"/>
    </source>
</evidence>
<dbReference type="AlphaFoldDB" id="A0AA37T2P5"/>
<dbReference type="RefSeq" id="WP_284219288.1">
    <property type="nucleotide sequence ID" value="NZ_BSOT01000019.1"/>
</dbReference>
<dbReference type="InterPro" id="IPR018759">
    <property type="entry name" value="BBP2_2"/>
</dbReference>
<keyword evidence="1" id="KW-0732">Signal</keyword>
<reference evidence="2" key="1">
    <citation type="journal article" date="2014" name="Int. J. Syst. Evol. Microbiol.">
        <title>Complete genome sequence of Corynebacterium casei LMG S-19264T (=DSM 44701T), isolated from a smear-ripened cheese.</title>
        <authorList>
            <consortium name="US DOE Joint Genome Institute (JGI-PGF)"/>
            <person name="Walter F."/>
            <person name="Albersmeier A."/>
            <person name="Kalinowski J."/>
            <person name="Ruckert C."/>
        </authorList>
    </citation>
    <scope>NUCLEOTIDE SEQUENCE</scope>
    <source>
        <strain evidence="2">NBRC 110023</strain>
    </source>
</reference>
<protein>
    <recommendedName>
        <fullName evidence="4">Beta-barrel porin 2</fullName>
    </recommendedName>
</protein>
<organism evidence="2 3">
    <name type="scientific">Agaribacter marinus</name>
    <dbReference type="NCBI Taxonomy" id="1431249"/>
    <lineage>
        <taxon>Bacteria</taxon>
        <taxon>Pseudomonadati</taxon>
        <taxon>Pseudomonadota</taxon>
        <taxon>Gammaproteobacteria</taxon>
        <taxon>Alteromonadales</taxon>
        <taxon>Alteromonadaceae</taxon>
        <taxon>Agaribacter</taxon>
    </lineage>
</organism>